<dbReference type="EC" id="4.1.1.112" evidence="10"/>
<evidence type="ECO:0000256" key="2">
    <source>
        <dbReference type="ARBA" id="ARBA00001968"/>
    </source>
</evidence>
<dbReference type="GO" id="GO:0008428">
    <property type="term" value="F:ribonuclease inhibitor activity"/>
    <property type="evidence" value="ECO:0007669"/>
    <property type="project" value="InterPro"/>
</dbReference>
<evidence type="ECO:0000256" key="1">
    <source>
        <dbReference type="ARBA" id="ARBA00001342"/>
    </source>
</evidence>
<dbReference type="InterPro" id="IPR010203">
    <property type="entry name" value="RraA"/>
</dbReference>
<dbReference type="GO" id="GO:0008948">
    <property type="term" value="F:oxaloacetate decarboxylase activity"/>
    <property type="evidence" value="ECO:0007669"/>
    <property type="project" value="UniProtKB-EC"/>
</dbReference>
<evidence type="ECO:0000313" key="12">
    <source>
        <dbReference type="Proteomes" id="UP000239663"/>
    </source>
</evidence>
<keyword evidence="6 10" id="KW-0456">Lyase</keyword>
<feature type="binding site" evidence="9">
    <location>
        <position position="96"/>
    </location>
    <ligand>
        <name>Mg(2+)</name>
        <dbReference type="ChEBI" id="CHEBI:18420"/>
    </ligand>
</feature>
<comment type="function">
    <text evidence="7 10">Catalyzes the aldol cleavage of 4-hydroxy-4-methyl-2-oxoglutarate (HMG) into 2 molecules of pyruvate. Also contains a secondary oxaloacetate (OAA) decarboxylase activity due to the common pyruvate enolate transition state formed following C-C bond cleavage in the retro-aldol and decarboxylation reactions.</text>
</comment>
<dbReference type="EC" id="4.1.3.17" evidence="10"/>
<keyword evidence="11" id="KW-0489">Methyltransferase</keyword>
<proteinExistence type="inferred from homology"/>
<evidence type="ECO:0000256" key="5">
    <source>
        <dbReference type="ARBA" id="ARBA00022723"/>
    </source>
</evidence>
<feature type="binding site" evidence="9">
    <location>
        <begin position="73"/>
        <end position="76"/>
    </location>
    <ligand>
        <name>substrate</name>
    </ligand>
</feature>
<organism evidence="11 12">
    <name type="scientific">Pradoshia eiseniae</name>
    <dbReference type="NCBI Taxonomy" id="2064768"/>
    <lineage>
        <taxon>Bacteria</taxon>
        <taxon>Bacillati</taxon>
        <taxon>Bacillota</taxon>
        <taxon>Bacilli</taxon>
        <taxon>Bacillales</taxon>
        <taxon>Bacillaceae</taxon>
        <taxon>Pradoshia</taxon>
    </lineage>
</organism>
<dbReference type="GO" id="GO:0046872">
    <property type="term" value="F:metal ion binding"/>
    <property type="evidence" value="ECO:0007669"/>
    <property type="project" value="UniProtKB-KW"/>
</dbReference>
<dbReference type="RefSeq" id="WP_104850807.1">
    <property type="nucleotide sequence ID" value="NZ_PKOZ01000020.1"/>
</dbReference>
<comment type="catalytic activity">
    <reaction evidence="8 10">
        <text>oxaloacetate + H(+) = pyruvate + CO2</text>
        <dbReference type="Rhea" id="RHEA:15641"/>
        <dbReference type="ChEBI" id="CHEBI:15361"/>
        <dbReference type="ChEBI" id="CHEBI:15378"/>
        <dbReference type="ChEBI" id="CHEBI:16452"/>
        <dbReference type="ChEBI" id="CHEBI:16526"/>
        <dbReference type="EC" id="4.1.1.112"/>
    </reaction>
</comment>
<evidence type="ECO:0000256" key="4">
    <source>
        <dbReference type="ARBA" id="ARBA00011233"/>
    </source>
</evidence>
<dbReference type="PANTHER" id="PTHR33254:SF4">
    <property type="entry name" value="4-HYDROXY-4-METHYL-2-OXOGLUTARATE ALDOLASE 3-RELATED"/>
    <property type="match status" value="1"/>
</dbReference>
<dbReference type="InterPro" id="IPR005493">
    <property type="entry name" value="RraA/RraA-like"/>
</dbReference>
<dbReference type="CDD" id="cd16841">
    <property type="entry name" value="RraA_family"/>
    <property type="match status" value="1"/>
</dbReference>
<sequence>MKTADLCDKYADQLKLCKLPLSSYGGKKEFHGFIRTVEVFEDNSMVKESLQTIEPGTVLVVDGAGSRNCALLGDLLAGIAADRKISGIIINGCVRDSSELAAIPVGVKAIGTCPFKSKKRGEGTKHIPLSFGEVDWIPGQYVYADNDGILIAERPVHT</sequence>
<comment type="catalytic activity">
    <reaction evidence="1 10">
        <text>4-hydroxy-4-methyl-2-oxoglutarate = 2 pyruvate</text>
        <dbReference type="Rhea" id="RHEA:22748"/>
        <dbReference type="ChEBI" id="CHEBI:15361"/>
        <dbReference type="ChEBI" id="CHEBI:58276"/>
        <dbReference type="EC" id="4.1.3.17"/>
    </reaction>
</comment>
<dbReference type="NCBIfam" id="TIGR01935">
    <property type="entry name" value="NOT-MenG"/>
    <property type="match status" value="1"/>
</dbReference>
<evidence type="ECO:0000256" key="3">
    <source>
        <dbReference type="ARBA" id="ARBA00008621"/>
    </source>
</evidence>
<dbReference type="GO" id="GO:0032259">
    <property type="term" value="P:methylation"/>
    <property type="evidence" value="ECO:0007669"/>
    <property type="project" value="UniProtKB-KW"/>
</dbReference>
<dbReference type="NCBIfam" id="NF006875">
    <property type="entry name" value="PRK09372.1"/>
    <property type="match status" value="1"/>
</dbReference>
<dbReference type="Gene3D" id="3.50.30.40">
    <property type="entry name" value="Ribonuclease E inhibitor RraA/RraA-like"/>
    <property type="match status" value="1"/>
</dbReference>
<evidence type="ECO:0000256" key="10">
    <source>
        <dbReference type="RuleBase" id="RU004338"/>
    </source>
</evidence>
<evidence type="ECO:0000256" key="6">
    <source>
        <dbReference type="ARBA" id="ARBA00023239"/>
    </source>
</evidence>
<keyword evidence="5 9" id="KW-0479">Metal-binding</keyword>
<dbReference type="GO" id="GO:0047443">
    <property type="term" value="F:4-hydroxy-4-methyl-2-oxoglutarate aldolase activity"/>
    <property type="evidence" value="ECO:0007669"/>
    <property type="project" value="UniProtKB-EC"/>
</dbReference>
<keyword evidence="9" id="KW-0460">Magnesium</keyword>
<comment type="cofactor">
    <cofactor evidence="2 10">
        <name>a divalent metal cation</name>
        <dbReference type="ChEBI" id="CHEBI:60240"/>
    </cofactor>
</comment>
<dbReference type="AlphaFoldDB" id="A0A2S7MVJ6"/>
<dbReference type="Proteomes" id="UP000239663">
    <property type="component" value="Unassembled WGS sequence"/>
</dbReference>
<comment type="similarity">
    <text evidence="3 10">Belongs to the class II aldolase/RraA-like family.</text>
</comment>
<accession>A0A2S7MVJ6</accession>
<evidence type="ECO:0000256" key="8">
    <source>
        <dbReference type="ARBA" id="ARBA00047973"/>
    </source>
</evidence>
<protein>
    <recommendedName>
        <fullName evidence="10">4-hydroxy-4-methyl-2-oxoglutarate aldolase</fullName>
        <shortName evidence="10">HMG aldolase</shortName>
        <ecNumber evidence="10">4.1.1.112</ecNumber>
        <ecNumber evidence="10">4.1.3.17</ecNumber>
    </recommendedName>
    <alternativeName>
        <fullName evidence="10">Oxaloacetate decarboxylase</fullName>
    </alternativeName>
</protein>
<dbReference type="Pfam" id="PF03737">
    <property type="entry name" value="RraA-like"/>
    <property type="match status" value="1"/>
</dbReference>
<evidence type="ECO:0000256" key="9">
    <source>
        <dbReference type="PIRSR" id="PIRSR605493-1"/>
    </source>
</evidence>
<dbReference type="GO" id="GO:0008168">
    <property type="term" value="F:methyltransferase activity"/>
    <property type="evidence" value="ECO:0007669"/>
    <property type="project" value="UniProtKB-KW"/>
</dbReference>
<dbReference type="InterPro" id="IPR036704">
    <property type="entry name" value="RraA/RraA-like_sf"/>
</dbReference>
<reference evidence="11 12" key="1">
    <citation type="submission" date="2017-12" db="EMBL/GenBank/DDBJ databases">
        <title>Taxonomic description and draft genome of Pradoshia cofamensis Gen. nov., sp. nov., a thermotolerant bacillale isolated from anterior gut of earthworm Eisenia fetida.</title>
        <authorList>
            <person name="Saha T."/>
            <person name="Chakraborty R."/>
        </authorList>
    </citation>
    <scope>NUCLEOTIDE SEQUENCE [LARGE SCALE GENOMIC DNA]</scope>
    <source>
        <strain evidence="11 12">EAG3</strain>
    </source>
</reference>
<keyword evidence="12" id="KW-1185">Reference proteome</keyword>
<feature type="binding site" evidence="9">
    <location>
        <position position="95"/>
    </location>
    <ligand>
        <name>substrate</name>
    </ligand>
</feature>
<dbReference type="OrthoDB" id="9784786at2"/>
<evidence type="ECO:0000256" key="7">
    <source>
        <dbReference type="ARBA" id="ARBA00025046"/>
    </source>
</evidence>
<name>A0A2S7MVJ6_9BACI</name>
<dbReference type="SUPFAM" id="SSF89562">
    <property type="entry name" value="RraA-like"/>
    <property type="match status" value="1"/>
</dbReference>
<keyword evidence="11" id="KW-0808">Transferase</keyword>
<gene>
    <name evidence="11" type="ORF">CYL18_17650</name>
</gene>
<evidence type="ECO:0000313" key="11">
    <source>
        <dbReference type="EMBL" id="PQD93822.1"/>
    </source>
</evidence>
<dbReference type="EMBL" id="PKOZ01000020">
    <property type="protein sequence ID" value="PQD93822.1"/>
    <property type="molecule type" value="Genomic_DNA"/>
</dbReference>
<comment type="cofactor">
    <cofactor evidence="9">
        <name>Mg(2+)</name>
        <dbReference type="ChEBI" id="CHEBI:18420"/>
    </cofactor>
</comment>
<dbReference type="GO" id="GO:0051252">
    <property type="term" value="P:regulation of RNA metabolic process"/>
    <property type="evidence" value="ECO:0007669"/>
    <property type="project" value="InterPro"/>
</dbReference>
<dbReference type="PANTHER" id="PTHR33254">
    <property type="entry name" value="4-HYDROXY-4-METHYL-2-OXOGLUTARATE ALDOLASE 3-RELATED"/>
    <property type="match status" value="1"/>
</dbReference>
<comment type="subunit">
    <text evidence="4 10">Homotrimer.</text>
</comment>
<comment type="caution">
    <text evidence="11">The sequence shown here is derived from an EMBL/GenBank/DDBJ whole genome shotgun (WGS) entry which is preliminary data.</text>
</comment>